<dbReference type="Proteomes" id="UP000190648">
    <property type="component" value="Unassembled WGS sequence"/>
</dbReference>
<comment type="catalytic activity">
    <reaction evidence="1">
        <text>S-ubiquitinyl-[E2 ubiquitin-conjugating enzyme]-L-cysteine + [acceptor protein]-L-lysine = [E2 ubiquitin-conjugating enzyme]-L-cysteine + N(6)-ubiquitinyl-[acceptor protein]-L-lysine.</text>
        <dbReference type="EC" id="2.3.2.27"/>
    </reaction>
</comment>
<dbReference type="PANTHER" id="PTHR46077">
    <property type="entry name" value="E3 UBIQUITIN-PROTEIN LIGASE TOPORS"/>
    <property type="match status" value="1"/>
</dbReference>
<dbReference type="PANTHER" id="PTHR46077:SF3">
    <property type="entry name" value="TOPOISOMERASE I BINDING, ARGININE_SERINE-RICH LIKE"/>
    <property type="match status" value="1"/>
</dbReference>
<keyword evidence="10" id="KW-1185">Reference proteome</keyword>
<evidence type="ECO:0000256" key="3">
    <source>
        <dbReference type="ARBA" id="ARBA00022679"/>
    </source>
</evidence>
<accession>A0A1V4KZ06</accession>
<evidence type="ECO:0000259" key="8">
    <source>
        <dbReference type="PROSITE" id="PS50089"/>
    </source>
</evidence>
<evidence type="ECO:0000256" key="5">
    <source>
        <dbReference type="ARBA" id="ARBA00022771"/>
    </source>
</evidence>
<reference evidence="9 10" key="1">
    <citation type="submission" date="2016-02" db="EMBL/GenBank/DDBJ databases">
        <title>Band-tailed pigeon sequencing and assembly.</title>
        <authorList>
            <person name="Soares A.E."/>
            <person name="Novak B.J."/>
            <person name="Rice E.S."/>
            <person name="O'Connell B."/>
            <person name="Chang D."/>
            <person name="Weber S."/>
            <person name="Shapiro B."/>
        </authorList>
    </citation>
    <scope>NUCLEOTIDE SEQUENCE [LARGE SCALE GENOMIC DNA]</scope>
    <source>
        <strain evidence="9">BTP2013</strain>
        <tissue evidence="9">Blood</tissue>
    </source>
</reference>
<dbReference type="GO" id="GO:0006513">
    <property type="term" value="P:protein monoubiquitination"/>
    <property type="evidence" value="ECO:0007669"/>
    <property type="project" value="TreeGrafter"/>
</dbReference>
<comment type="caution">
    <text evidence="9">The sequence shown here is derived from an EMBL/GenBank/DDBJ whole genome shotgun (WGS) entry which is preliminary data.</text>
</comment>
<dbReference type="SUPFAM" id="SSF57850">
    <property type="entry name" value="RING/U-box"/>
    <property type="match status" value="1"/>
</dbReference>
<keyword evidence="6" id="KW-0862">Zinc</keyword>
<dbReference type="GO" id="GO:0008270">
    <property type="term" value="F:zinc ion binding"/>
    <property type="evidence" value="ECO:0007669"/>
    <property type="project" value="UniProtKB-KW"/>
</dbReference>
<evidence type="ECO:0000313" key="10">
    <source>
        <dbReference type="Proteomes" id="UP000190648"/>
    </source>
</evidence>
<dbReference type="InterPro" id="IPR013083">
    <property type="entry name" value="Znf_RING/FYVE/PHD"/>
</dbReference>
<name>A0A1V4KZ06_PATFA</name>
<dbReference type="Pfam" id="PF13923">
    <property type="entry name" value="zf-C3HC4_2"/>
    <property type="match status" value="1"/>
</dbReference>
<keyword evidence="5 7" id="KW-0863">Zinc-finger</keyword>
<sequence length="186" mass="20656">MAAELDNLCPICLDSWEEASYVMPCCHRFCFTCIQQWAESKPECPPCKGSVNSIVHSVRGNYSFEGYVVRPPTASSVIIHQAPHSPAASPPWAAGQVPRAPAGSLQPDIWATLFWEHSILLEPLLPWLHQLLGLMFEDDQLQAAIVSIMSSLVLFGLDEDVLVRLLRLFLPNRTATLVNDLFDAVE</sequence>
<dbReference type="SMART" id="SM00184">
    <property type="entry name" value="RING"/>
    <property type="match status" value="1"/>
</dbReference>
<dbReference type="GO" id="GO:0061630">
    <property type="term" value="F:ubiquitin protein ligase activity"/>
    <property type="evidence" value="ECO:0007669"/>
    <property type="project" value="UniProtKB-EC"/>
</dbReference>
<protein>
    <recommendedName>
        <fullName evidence="2">RING-type E3 ubiquitin transferase</fullName>
        <ecNumber evidence="2">2.3.2.27</ecNumber>
    </recommendedName>
</protein>
<organism evidence="9 10">
    <name type="scientific">Patagioenas fasciata monilis</name>
    <dbReference type="NCBI Taxonomy" id="372326"/>
    <lineage>
        <taxon>Eukaryota</taxon>
        <taxon>Metazoa</taxon>
        <taxon>Chordata</taxon>
        <taxon>Craniata</taxon>
        <taxon>Vertebrata</taxon>
        <taxon>Euteleostomi</taxon>
        <taxon>Archelosauria</taxon>
        <taxon>Archosauria</taxon>
        <taxon>Dinosauria</taxon>
        <taxon>Saurischia</taxon>
        <taxon>Theropoda</taxon>
        <taxon>Coelurosauria</taxon>
        <taxon>Aves</taxon>
        <taxon>Neognathae</taxon>
        <taxon>Neoaves</taxon>
        <taxon>Columbimorphae</taxon>
        <taxon>Columbiformes</taxon>
        <taxon>Columbidae</taxon>
        <taxon>Patagioenas</taxon>
    </lineage>
</organism>
<gene>
    <name evidence="9" type="ORF">AV530_017738</name>
</gene>
<dbReference type="PROSITE" id="PS50089">
    <property type="entry name" value="ZF_RING_2"/>
    <property type="match status" value="1"/>
</dbReference>
<dbReference type="AlphaFoldDB" id="A0A1V4KZ06"/>
<dbReference type="GO" id="GO:0000209">
    <property type="term" value="P:protein polyubiquitination"/>
    <property type="evidence" value="ECO:0007669"/>
    <property type="project" value="TreeGrafter"/>
</dbReference>
<dbReference type="PROSITE" id="PS00518">
    <property type="entry name" value="ZF_RING_1"/>
    <property type="match status" value="1"/>
</dbReference>
<proteinExistence type="predicted"/>
<evidence type="ECO:0000256" key="7">
    <source>
        <dbReference type="PROSITE-ProRule" id="PRU00175"/>
    </source>
</evidence>
<evidence type="ECO:0000256" key="4">
    <source>
        <dbReference type="ARBA" id="ARBA00022723"/>
    </source>
</evidence>
<evidence type="ECO:0000256" key="2">
    <source>
        <dbReference type="ARBA" id="ARBA00012483"/>
    </source>
</evidence>
<feature type="domain" description="RING-type" evidence="8">
    <location>
        <begin position="9"/>
        <end position="48"/>
    </location>
</feature>
<evidence type="ECO:0000256" key="1">
    <source>
        <dbReference type="ARBA" id="ARBA00000900"/>
    </source>
</evidence>
<evidence type="ECO:0000313" key="9">
    <source>
        <dbReference type="EMBL" id="OPJ89167.1"/>
    </source>
</evidence>
<dbReference type="EC" id="2.3.2.27" evidence="2"/>
<dbReference type="Gene3D" id="3.30.40.10">
    <property type="entry name" value="Zinc/RING finger domain, C3HC4 (zinc finger)"/>
    <property type="match status" value="1"/>
</dbReference>
<keyword evidence="4" id="KW-0479">Metal-binding</keyword>
<dbReference type="InterPro" id="IPR001841">
    <property type="entry name" value="Znf_RING"/>
</dbReference>
<dbReference type="OrthoDB" id="21204at2759"/>
<evidence type="ECO:0000256" key="6">
    <source>
        <dbReference type="ARBA" id="ARBA00022833"/>
    </source>
</evidence>
<dbReference type="EMBL" id="LSYS01001346">
    <property type="protein sequence ID" value="OPJ89167.1"/>
    <property type="molecule type" value="Genomic_DNA"/>
</dbReference>
<dbReference type="STRING" id="372326.A0A1V4KZ06"/>
<keyword evidence="3" id="KW-0808">Transferase</keyword>
<dbReference type="InterPro" id="IPR017907">
    <property type="entry name" value="Znf_RING_CS"/>
</dbReference>